<evidence type="ECO:0000259" key="8">
    <source>
        <dbReference type="SMART" id="SM00650"/>
    </source>
</evidence>
<keyword evidence="4 5" id="KW-0694">RNA-binding</keyword>
<keyword evidence="6" id="KW-0698">rRNA processing</keyword>
<evidence type="ECO:0000313" key="10">
    <source>
        <dbReference type="Proteomes" id="UP000515908"/>
    </source>
</evidence>
<dbReference type="AlphaFoldDB" id="A0A7G2C4E8"/>
<feature type="binding site" evidence="5">
    <location>
        <position position="285"/>
    </location>
    <ligand>
        <name>S-adenosyl-L-methionine</name>
        <dbReference type="ChEBI" id="CHEBI:59789"/>
    </ligand>
</feature>
<dbReference type="EC" id="2.1.1.-" evidence="6"/>
<evidence type="ECO:0000256" key="6">
    <source>
        <dbReference type="RuleBase" id="RU362106"/>
    </source>
</evidence>
<gene>
    <name evidence="9" type="ORF">ADEAN_000205100</name>
</gene>
<keyword evidence="3 5" id="KW-0949">S-adenosyl-L-methionine</keyword>
<feature type="region of interest" description="Disordered" evidence="7">
    <location>
        <begin position="405"/>
        <end position="431"/>
    </location>
</feature>
<feature type="binding site" evidence="5">
    <location>
        <position position="168"/>
    </location>
    <ligand>
        <name>S-adenosyl-L-methionine</name>
        <dbReference type="ChEBI" id="CHEBI:59789"/>
    </ligand>
</feature>
<dbReference type="Gene3D" id="3.40.50.150">
    <property type="entry name" value="Vaccinia Virus protein VP39"/>
    <property type="match status" value="1"/>
</dbReference>
<evidence type="ECO:0000256" key="5">
    <source>
        <dbReference type="PROSITE-ProRule" id="PRU01026"/>
    </source>
</evidence>
<dbReference type="GO" id="GO:0003723">
    <property type="term" value="F:RNA binding"/>
    <property type="evidence" value="ECO:0007669"/>
    <property type="project" value="UniProtKB-UniRule"/>
</dbReference>
<dbReference type="PANTHER" id="PTHR11727">
    <property type="entry name" value="DIMETHYLADENOSINE TRANSFERASE"/>
    <property type="match status" value="1"/>
</dbReference>
<comment type="caution">
    <text evidence="5">Lacks conserved residue(s) required for the propagation of feature annotation.</text>
</comment>
<feature type="region of interest" description="Disordered" evidence="7">
    <location>
        <begin position="47"/>
        <end position="69"/>
    </location>
</feature>
<dbReference type="InterPro" id="IPR001737">
    <property type="entry name" value="KsgA/Erm"/>
</dbReference>
<dbReference type="EMBL" id="LR877147">
    <property type="protein sequence ID" value="CAD2214600.1"/>
    <property type="molecule type" value="Genomic_DNA"/>
</dbReference>
<feature type="binding site" evidence="5">
    <location>
        <position position="117"/>
    </location>
    <ligand>
        <name>S-adenosyl-L-methionine</name>
        <dbReference type="ChEBI" id="CHEBI:59789"/>
    </ligand>
</feature>
<organism evidence="9 10">
    <name type="scientific">Angomonas deanei</name>
    <dbReference type="NCBI Taxonomy" id="59799"/>
    <lineage>
        <taxon>Eukaryota</taxon>
        <taxon>Discoba</taxon>
        <taxon>Euglenozoa</taxon>
        <taxon>Kinetoplastea</taxon>
        <taxon>Metakinetoplastina</taxon>
        <taxon>Trypanosomatida</taxon>
        <taxon>Trypanosomatidae</taxon>
        <taxon>Strigomonadinae</taxon>
        <taxon>Angomonas</taxon>
    </lineage>
</organism>
<dbReference type="GO" id="GO:0000179">
    <property type="term" value="F:rRNA (adenine-N6,N6-)-dimethyltransferase activity"/>
    <property type="evidence" value="ECO:0007669"/>
    <property type="project" value="UniProtKB-UniRule"/>
</dbReference>
<reference evidence="9 10" key="1">
    <citation type="submission" date="2020-08" db="EMBL/GenBank/DDBJ databases">
        <authorList>
            <person name="Newling K."/>
            <person name="Davey J."/>
            <person name="Forrester S."/>
        </authorList>
    </citation>
    <scope>NUCLEOTIDE SEQUENCE [LARGE SCALE GENOMIC DNA]</scope>
    <source>
        <strain evidence="10">Crithidia deanei Carvalho (ATCC PRA-265)</strain>
    </source>
</reference>
<feature type="compositionally biased region" description="Polar residues" evidence="7">
    <location>
        <begin position="59"/>
        <end position="69"/>
    </location>
</feature>
<dbReference type="Pfam" id="PF00398">
    <property type="entry name" value="RrnaAD"/>
    <property type="match status" value="1"/>
</dbReference>
<feature type="region of interest" description="Disordered" evidence="7">
    <location>
        <begin position="234"/>
        <end position="263"/>
    </location>
</feature>
<evidence type="ECO:0000256" key="2">
    <source>
        <dbReference type="ARBA" id="ARBA00022679"/>
    </source>
</evidence>
<protein>
    <recommendedName>
        <fullName evidence="6">rRNA adenine N(6)-methyltransferase</fullName>
        <ecNumber evidence="6">2.1.1.-</ecNumber>
    </recommendedName>
</protein>
<dbReference type="Proteomes" id="UP000515908">
    <property type="component" value="Chromosome 03"/>
</dbReference>
<feature type="compositionally biased region" description="Basic and acidic residues" evidence="7">
    <location>
        <begin position="409"/>
        <end position="423"/>
    </location>
</feature>
<dbReference type="SUPFAM" id="SSF53335">
    <property type="entry name" value="S-adenosyl-L-methionine-dependent methyltransferases"/>
    <property type="match status" value="1"/>
</dbReference>
<evidence type="ECO:0000256" key="7">
    <source>
        <dbReference type="SAM" id="MobiDB-lite"/>
    </source>
</evidence>
<dbReference type="PROSITE" id="PS51689">
    <property type="entry name" value="SAM_RNA_A_N6_MT"/>
    <property type="match status" value="1"/>
</dbReference>
<dbReference type="GO" id="GO:0005730">
    <property type="term" value="C:nucleolus"/>
    <property type="evidence" value="ECO:0007669"/>
    <property type="project" value="TreeGrafter"/>
</dbReference>
<sequence>MQHSELIIPLKSVGMRAVFSGGPSIAGYTLARRFVSDQRRNPYVKAAVSQKKATRPGRQKSSTVNVSSASPLEKADLGVSLPRLRCPGGPRLHAEQLKQLYKVPHAGILAKYDERFVLNLKLTHQLVSYLSRTTLQQNHKLIVELGPGAGALTRSLLTRPCFGVLGIESNTLFNVHLEQIKSYTNGKFDYVNGNVLELNEIDVIQSLYPKFYQEYRRVRSAVPEGAPLRSAAKEEVLQRRARRHHPTAAEKHNLGSSSAGDFSPQHDVSHQWWSQGDAAVEVVANLPFQIVSELLLRYCVDVSKQENLFQFGRVPLHFFLQEEVAMRVTAPSSSLYFSKLSVLVQNYFHVHLKQTFTEYTYYPRTEVQGALITLVPRSTPQGGHHLDGATFLSFLNLLLNPTFSSEAPPTEREKPNMSLDEHSASPLNLGTTFKKGSRRRSVYKALLHFLPPELVQYMLQEVRLDGAMAVVDLQVTELARLATLWREFLSASGQQQAQREGEQP</sequence>
<dbReference type="PANTHER" id="PTHR11727:SF26">
    <property type="entry name" value="RRNA ADENINE N(6)-METHYLTRANSFERASE"/>
    <property type="match status" value="1"/>
</dbReference>
<dbReference type="InterPro" id="IPR020598">
    <property type="entry name" value="rRNA_Ade_methylase_Trfase_N"/>
</dbReference>
<evidence type="ECO:0000256" key="3">
    <source>
        <dbReference type="ARBA" id="ARBA00022691"/>
    </source>
</evidence>
<evidence type="ECO:0000256" key="1">
    <source>
        <dbReference type="ARBA" id="ARBA00022603"/>
    </source>
</evidence>
<keyword evidence="2 5" id="KW-0808">Transferase</keyword>
<keyword evidence="10" id="KW-1185">Reference proteome</keyword>
<evidence type="ECO:0000256" key="4">
    <source>
        <dbReference type="ARBA" id="ARBA00022884"/>
    </source>
</evidence>
<evidence type="ECO:0000313" key="9">
    <source>
        <dbReference type="EMBL" id="CAD2214600.1"/>
    </source>
</evidence>
<name>A0A7G2C4E8_9TRYP</name>
<feature type="domain" description="Ribosomal RNA adenine methylase transferase N-terminal" evidence="8">
    <location>
        <begin position="122"/>
        <end position="378"/>
    </location>
</feature>
<feature type="binding site" evidence="5">
    <location>
        <position position="146"/>
    </location>
    <ligand>
        <name>S-adenosyl-L-methionine</name>
        <dbReference type="ChEBI" id="CHEBI:59789"/>
    </ligand>
</feature>
<dbReference type="VEuPathDB" id="TriTrypDB:ADEAN_000205100"/>
<proteinExistence type="inferred from homology"/>
<keyword evidence="1 5" id="KW-0489">Methyltransferase</keyword>
<accession>A0A7G2C4E8</accession>
<dbReference type="SMART" id="SM00650">
    <property type="entry name" value="rADc"/>
    <property type="match status" value="1"/>
</dbReference>
<comment type="similarity">
    <text evidence="5 6">Belongs to the class I-like SAM-binding methyltransferase superfamily. rRNA adenine N(6)-methyltransferase family.</text>
</comment>
<dbReference type="InterPro" id="IPR029063">
    <property type="entry name" value="SAM-dependent_MTases_sf"/>
</dbReference>